<accession>A0A2H3DGG7</accession>
<dbReference type="OrthoDB" id="3270451at2759"/>
<evidence type="ECO:0000256" key="1">
    <source>
        <dbReference type="SAM" id="MobiDB-lite"/>
    </source>
</evidence>
<feature type="compositionally biased region" description="Acidic residues" evidence="1">
    <location>
        <begin position="1108"/>
        <end position="1123"/>
    </location>
</feature>
<protein>
    <recommendedName>
        <fullName evidence="4">JmjC domain-containing protein</fullName>
    </recommendedName>
</protein>
<reference evidence="3" key="1">
    <citation type="journal article" date="2017" name="Nat. Ecol. Evol.">
        <title>Genome expansion and lineage-specific genetic innovations in the forest pathogenic fungi Armillaria.</title>
        <authorList>
            <person name="Sipos G."/>
            <person name="Prasanna A.N."/>
            <person name="Walter M.C."/>
            <person name="O'Connor E."/>
            <person name="Balint B."/>
            <person name="Krizsan K."/>
            <person name="Kiss B."/>
            <person name="Hess J."/>
            <person name="Varga T."/>
            <person name="Slot J."/>
            <person name="Riley R."/>
            <person name="Boka B."/>
            <person name="Rigling D."/>
            <person name="Barry K."/>
            <person name="Lee J."/>
            <person name="Mihaltcheva S."/>
            <person name="LaButti K."/>
            <person name="Lipzen A."/>
            <person name="Waldron R."/>
            <person name="Moloney N.M."/>
            <person name="Sperisen C."/>
            <person name="Kredics L."/>
            <person name="Vagvoelgyi C."/>
            <person name="Patrignani A."/>
            <person name="Fitzpatrick D."/>
            <person name="Nagy I."/>
            <person name="Doyle S."/>
            <person name="Anderson J.B."/>
            <person name="Grigoriev I.V."/>
            <person name="Gueldener U."/>
            <person name="Muensterkoetter M."/>
            <person name="Nagy L.G."/>
        </authorList>
    </citation>
    <scope>NUCLEOTIDE SEQUENCE [LARGE SCALE GENOMIC DNA]</scope>
    <source>
        <strain evidence="3">Ar21-2</strain>
    </source>
</reference>
<dbReference type="STRING" id="47427.A0A2H3DGG7"/>
<sequence length="1254" mass="142080">MRLKLDHDVRDWVRTHYEVVSERFPGMLELTNDILIITFPTLMHQYLMVVINNAIINAELYREVYIKENIDYPLQGGGSKNLDCAIFAQNPEKDLKDLWPRFIFEIAFADSGRKCLRDLLKSLLCIRHRTLIGGELAIKVFRNTKGEITKIIWHLVSFILDATQDLTSTKHRDMEPFELYTKLLHPHNMKGKWILSEGEQADIGDDVKANIGTKFQTYQDTNSLGARTFQIDKNSLSPEYDVIINSNVMVGPGHETFRLPAKAIWVERSAMTNFMQAVQKWLHFCAMPNPSLLLFQPKNKKLESAENYQRQHKLAGYDSLKQSSLLWSIPVQCQQFLTMSLTPKEWISKCIGSGRIDPIFAEFGLAMSKILKSTVDTAWHKAPIPEGFNIDSLKNASAQKSSKFLNHLDKWPDKLESMRLNLQMSDETNLVPLPLLTPNATPTDKIIHGDVCILATHWKHDSMKQWVKSLSVLEGVAFHIRLLTHHGSIEKLALWKSFIHANYDHMDIPRIVQDDDMMKRFIWQLGKWKQAFATAVAISPLILIMGQGLGQTPSAAAALQVGGHMYSHGKPALIQEIELMLWHCIIGIAWCRWTSQQGLETFLDKVRPLVTAYEEDKQEEENWFTNTVNCVQCKGIVGFQDLVVSGALAVLVSDDQKGETSFCLLCIPPLPKNWFDVKSSQCFQTYVIFLEEDDRATIEGWNKCIVANEDDTPRWYNPNRTRTQSGRDPGHLVGDLDAPQEVQDHQKQMDPEKRDDINIAMSFRELFCEGQGIETISYLLTFSVHRTVFDQTEDLPRDLFPQEFPKQATTWSLVSICGAITYIHSDSQEWEPGFIPDPKDWDAEVVLLEPGTIFFMRLDTHHVVITIENSIVVGEHFYACTTLSRSVAGYVHTAMLDFSITNILHLELRPLLLRMMCYFSQNIHSKNTLASNIPNIYHHEGFLDLVALGNLCLFASGLNVDPEEGKHAVMVAVTAYKALLRWASRNLSLVIWCEAEGTSESDEEEEGMLESDEQDVLLCIDPADFAWNSAAHFARSLNLYALKVKDECQGEWLLDAKVLIKQVWEAMKSFMNTDVTKEFIEAYKERKQWMHFKLRFVVTWSGNISDFDSEHEKEEDDDQDNGEEYCPPKPRKGQVAQIPASSEESTINVSNSDVMNTNVNLGGGETSFALIPASGILEALTVNMSNNAVMDVDKAEALLSSSPAIRSQQSTLKVNNPDVMDCDDEMGVGTAKVEDKCERGLDGQVPDSVLPLSS</sequence>
<organism evidence="2 3">
    <name type="scientific">Armillaria gallica</name>
    <name type="common">Bulbous honey fungus</name>
    <name type="synonym">Armillaria bulbosa</name>
    <dbReference type="NCBI Taxonomy" id="47427"/>
    <lineage>
        <taxon>Eukaryota</taxon>
        <taxon>Fungi</taxon>
        <taxon>Dikarya</taxon>
        <taxon>Basidiomycota</taxon>
        <taxon>Agaricomycotina</taxon>
        <taxon>Agaricomycetes</taxon>
        <taxon>Agaricomycetidae</taxon>
        <taxon>Agaricales</taxon>
        <taxon>Marasmiineae</taxon>
        <taxon>Physalacriaceae</taxon>
        <taxon>Armillaria</taxon>
    </lineage>
</organism>
<keyword evidence="3" id="KW-1185">Reference proteome</keyword>
<dbReference type="AlphaFoldDB" id="A0A2H3DGG7"/>
<dbReference type="Proteomes" id="UP000217790">
    <property type="component" value="Unassembled WGS sequence"/>
</dbReference>
<evidence type="ECO:0000313" key="3">
    <source>
        <dbReference type="Proteomes" id="UP000217790"/>
    </source>
</evidence>
<name>A0A2H3DGG7_ARMGA</name>
<feature type="region of interest" description="Disordered" evidence="1">
    <location>
        <begin position="1108"/>
        <end position="1143"/>
    </location>
</feature>
<evidence type="ECO:0000313" key="2">
    <source>
        <dbReference type="EMBL" id="PBK94309.1"/>
    </source>
</evidence>
<dbReference type="InParanoid" id="A0A2H3DGG7"/>
<dbReference type="EMBL" id="KZ293654">
    <property type="protein sequence ID" value="PBK94309.1"/>
    <property type="molecule type" value="Genomic_DNA"/>
</dbReference>
<proteinExistence type="predicted"/>
<evidence type="ECO:0008006" key="4">
    <source>
        <dbReference type="Google" id="ProtNLM"/>
    </source>
</evidence>
<gene>
    <name evidence="2" type="ORF">ARMGADRAFT_1029448</name>
</gene>